<organism evidence="6 7">
    <name type="scientific">candidate division TA06 bacterium DG_24</name>
    <dbReference type="NCBI Taxonomy" id="1703770"/>
    <lineage>
        <taxon>Bacteria</taxon>
        <taxon>Bacteria division TA06</taxon>
    </lineage>
</organism>
<dbReference type="GO" id="GO:0046685">
    <property type="term" value="P:response to arsenic-containing substance"/>
    <property type="evidence" value="ECO:0007669"/>
    <property type="project" value="UniProtKB-KW"/>
</dbReference>
<dbReference type="AlphaFoldDB" id="A0A0S7WNS9"/>
<gene>
    <name evidence="6" type="ORF">AMJ39_09235</name>
</gene>
<evidence type="ECO:0000256" key="3">
    <source>
        <dbReference type="ARBA" id="ARBA00022849"/>
    </source>
</evidence>
<evidence type="ECO:0000256" key="2">
    <source>
        <dbReference type="ARBA" id="ARBA00022801"/>
    </source>
</evidence>
<dbReference type="SUPFAM" id="SSF52788">
    <property type="entry name" value="Phosphotyrosine protein phosphatases I"/>
    <property type="match status" value="1"/>
</dbReference>
<dbReference type="SMART" id="SM00226">
    <property type="entry name" value="LMWPc"/>
    <property type="match status" value="1"/>
</dbReference>
<dbReference type="InterPro" id="IPR017867">
    <property type="entry name" value="Tyr_phospatase_low_mol_wt"/>
</dbReference>
<reference evidence="6 7" key="1">
    <citation type="journal article" date="2015" name="Microbiome">
        <title>Genomic resolution of linkages in carbon, nitrogen, and sulfur cycling among widespread estuary sediment bacteria.</title>
        <authorList>
            <person name="Baker B.J."/>
            <person name="Lazar C.S."/>
            <person name="Teske A.P."/>
            <person name="Dick G.J."/>
        </authorList>
    </citation>
    <scope>NUCLEOTIDE SEQUENCE [LARGE SCALE GENOMIC DNA]</scope>
    <source>
        <strain evidence="6">DG_24</strain>
    </source>
</reference>
<sequence>MAEPDHRQKILFLCTGNSCRSQMAQAWTREIHGERFEVYSAGIEPREVDPRAVQVMAEVGVDMRAQRSKHVDELADVEFDYVVTVCDNAREHCPFFPAKVRVLHKSFDDPPYLARDSSSEDEALEHYRRIRDEIRVYIETLPQLLHGEVEKDRSP</sequence>
<dbReference type="Proteomes" id="UP000052008">
    <property type="component" value="Unassembled WGS sequence"/>
</dbReference>
<evidence type="ECO:0000256" key="1">
    <source>
        <dbReference type="ARBA" id="ARBA00011063"/>
    </source>
</evidence>
<dbReference type="STRING" id="1703770.AMJ39_09235"/>
<accession>A0A0S7WNS9</accession>
<evidence type="ECO:0000256" key="4">
    <source>
        <dbReference type="PIRSR" id="PIRSR617867-1"/>
    </source>
</evidence>
<keyword evidence="2" id="KW-0378">Hydrolase</keyword>
<feature type="active site" description="Nucleophile" evidence="4">
    <location>
        <position position="14"/>
    </location>
</feature>
<comment type="caution">
    <text evidence="6">The sequence shown here is derived from an EMBL/GenBank/DDBJ whole genome shotgun (WGS) entry which is preliminary data.</text>
</comment>
<feature type="active site" evidence="4">
    <location>
        <position position="20"/>
    </location>
</feature>
<dbReference type="EMBL" id="LIZS01000095">
    <property type="protein sequence ID" value="KPJ51822.1"/>
    <property type="molecule type" value="Genomic_DNA"/>
</dbReference>
<protein>
    <submittedName>
        <fullName evidence="6">Arsenate reductase</fullName>
    </submittedName>
</protein>
<name>A0A0S7WNS9_UNCT6</name>
<dbReference type="InterPro" id="IPR036196">
    <property type="entry name" value="Ptyr_pPase_sf"/>
</dbReference>
<dbReference type="Gene3D" id="3.40.50.2300">
    <property type="match status" value="1"/>
</dbReference>
<dbReference type="PANTHER" id="PTHR43428:SF1">
    <property type="entry name" value="ARSENATE REDUCTASE"/>
    <property type="match status" value="1"/>
</dbReference>
<keyword evidence="3" id="KW-0059">Arsenical resistance</keyword>
<dbReference type="CDD" id="cd16345">
    <property type="entry name" value="LMWP_ArsC"/>
    <property type="match status" value="1"/>
</dbReference>
<dbReference type="PATRIC" id="fig|1703770.3.peg.1164"/>
<dbReference type="Pfam" id="PF01451">
    <property type="entry name" value="LMWPc"/>
    <property type="match status" value="1"/>
</dbReference>
<dbReference type="InterPro" id="IPR023485">
    <property type="entry name" value="Ptyr_pPase"/>
</dbReference>
<evidence type="ECO:0000313" key="6">
    <source>
        <dbReference type="EMBL" id="KPJ51822.1"/>
    </source>
</evidence>
<proteinExistence type="inferred from homology"/>
<dbReference type="PANTHER" id="PTHR43428">
    <property type="entry name" value="ARSENATE REDUCTASE"/>
    <property type="match status" value="1"/>
</dbReference>
<comment type="similarity">
    <text evidence="1">Belongs to the low molecular weight phosphotyrosine protein phosphatase family.</text>
</comment>
<evidence type="ECO:0000259" key="5">
    <source>
        <dbReference type="SMART" id="SM00226"/>
    </source>
</evidence>
<dbReference type="PRINTS" id="PR00719">
    <property type="entry name" value="LMWPTPASE"/>
</dbReference>
<feature type="domain" description="Phosphotyrosine protein phosphatase I" evidence="5">
    <location>
        <begin position="8"/>
        <end position="144"/>
    </location>
</feature>
<evidence type="ECO:0000313" key="7">
    <source>
        <dbReference type="Proteomes" id="UP000052008"/>
    </source>
</evidence>
<dbReference type="GO" id="GO:0004725">
    <property type="term" value="F:protein tyrosine phosphatase activity"/>
    <property type="evidence" value="ECO:0007669"/>
    <property type="project" value="InterPro"/>
</dbReference>